<feature type="transmembrane region" description="Helical" evidence="10">
    <location>
        <begin position="300"/>
        <end position="324"/>
    </location>
</feature>
<keyword evidence="7" id="KW-0406">Ion transport</keyword>
<evidence type="ECO:0000313" key="11">
    <source>
        <dbReference type="EMBL" id="RYM35189.1"/>
    </source>
</evidence>
<keyword evidence="3" id="KW-0050">Antiport</keyword>
<comment type="caution">
    <text evidence="11">The sequence shown here is derived from an EMBL/GenBank/DDBJ whole genome shotgun (WGS) entry which is preliminary data.</text>
</comment>
<keyword evidence="8 10" id="KW-0472">Membrane</keyword>
<dbReference type="NCBIfam" id="TIGR00797">
    <property type="entry name" value="matE"/>
    <property type="match status" value="1"/>
</dbReference>
<dbReference type="InterPro" id="IPR002528">
    <property type="entry name" value="MATE_fam"/>
</dbReference>
<keyword evidence="5 10" id="KW-0812">Transmembrane</keyword>
<dbReference type="PANTHER" id="PTHR43298">
    <property type="entry name" value="MULTIDRUG RESISTANCE PROTEIN NORM-RELATED"/>
    <property type="match status" value="1"/>
</dbReference>
<evidence type="ECO:0000256" key="9">
    <source>
        <dbReference type="ARBA" id="ARBA00031636"/>
    </source>
</evidence>
<reference evidence="11 12" key="1">
    <citation type="submission" date="2019-02" db="EMBL/GenBank/DDBJ databases">
        <title>Genome sequence of the sea-ice species Brumimicrobium glaciale.</title>
        <authorList>
            <person name="Bowman J.P."/>
        </authorList>
    </citation>
    <scope>NUCLEOTIDE SEQUENCE [LARGE SCALE GENOMIC DNA]</scope>
    <source>
        <strain evidence="11 12">IC156</strain>
    </source>
</reference>
<dbReference type="OrthoDB" id="9776324at2"/>
<evidence type="ECO:0000256" key="10">
    <source>
        <dbReference type="SAM" id="Phobius"/>
    </source>
</evidence>
<keyword evidence="6 10" id="KW-1133">Transmembrane helix</keyword>
<dbReference type="InterPro" id="IPR050222">
    <property type="entry name" value="MATE_MdtK"/>
</dbReference>
<sequence length="434" mass="47115">MANALQSMYQLIDTFWLGRLGVNAVAAVSLSFPILFLILSLGAGLTLAGSVIVAQAKGAKNQKNVNYSSSQTVVVIFFLSILLSFVTYHASEPLMRLVGAGPEILTESVIYFKYSSFGFVFLFMFFVFQSLMRGIGNVWLPMYIVLGTVLLNLVLDPLFIFGYGSFEGMGVAGAAISSVITQGISAVIGMIILFKGKRGIKIKFPQMKWDFKWTKQMFAIGIPSSLEQSTRAGAMTMLVVLVTSFGSEVVAAYGIGVRILSLIVIPALGFSIATTTLVGQNIGANQIKRAEKVGDLSAKIAFFGLTGVGILLFVFAEPITAFFVPNDPQVIKESALFIKIMAPSFGLLGLQQVLNGVFNGAGFTQISLLISIFGLWMIRFPVAFLLSNNTSLDEVGLWWSFPISNFLAALVGFIYYKTGHWKGMLVKGRHQISK</sequence>
<dbReference type="GO" id="GO:0042910">
    <property type="term" value="F:xenobiotic transmembrane transporter activity"/>
    <property type="evidence" value="ECO:0007669"/>
    <property type="project" value="InterPro"/>
</dbReference>
<feature type="transmembrane region" description="Helical" evidence="10">
    <location>
        <begin position="169"/>
        <end position="194"/>
    </location>
</feature>
<feature type="transmembrane region" description="Helical" evidence="10">
    <location>
        <begin position="336"/>
        <end position="354"/>
    </location>
</feature>
<dbReference type="Pfam" id="PF01554">
    <property type="entry name" value="MatE"/>
    <property type="match status" value="2"/>
</dbReference>
<evidence type="ECO:0000256" key="4">
    <source>
        <dbReference type="ARBA" id="ARBA00022475"/>
    </source>
</evidence>
<dbReference type="GO" id="GO:0006811">
    <property type="term" value="P:monoatomic ion transport"/>
    <property type="evidence" value="ECO:0007669"/>
    <property type="project" value="UniProtKB-KW"/>
</dbReference>
<dbReference type="CDD" id="cd13142">
    <property type="entry name" value="MATE_like_12"/>
    <property type="match status" value="1"/>
</dbReference>
<feature type="transmembrane region" description="Helical" evidence="10">
    <location>
        <begin position="73"/>
        <end position="90"/>
    </location>
</feature>
<dbReference type="InterPro" id="IPR048279">
    <property type="entry name" value="MdtK-like"/>
</dbReference>
<proteinExistence type="predicted"/>
<feature type="transmembrane region" description="Helical" evidence="10">
    <location>
        <begin position="232"/>
        <end position="253"/>
    </location>
</feature>
<dbReference type="GO" id="GO:0015297">
    <property type="term" value="F:antiporter activity"/>
    <property type="evidence" value="ECO:0007669"/>
    <property type="project" value="UniProtKB-KW"/>
</dbReference>
<comment type="subcellular location">
    <subcellularLocation>
        <location evidence="1">Cell membrane</location>
        <topology evidence="1">Multi-pass membrane protein</topology>
    </subcellularLocation>
</comment>
<dbReference type="PIRSF" id="PIRSF006603">
    <property type="entry name" value="DinF"/>
    <property type="match status" value="1"/>
</dbReference>
<protein>
    <recommendedName>
        <fullName evidence="9">Multidrug-efflux transporter</fullName>
    </recommendedName>
</protein>
<feature type="transmembrane region" description="Helical" evidence="10">
    <location>
        <begin position="366"/>
        <end position="386"/>
    </location>
</feature>
<accession>A0A4Q4KSZ0</accession>
<feature type="transmembrane region" description="Helical" evidence="10">
    <location>
        <begin position="110"/>
        <end position="128"/>
    </location>
</feature>
<organism evidence="11 12">
    <name type="scientific">Brumimicrobium glaciale</name>
    <dbReference type="NCBI Taxonomy" id="200475"/>
    <lineage>
        <taxon>Bacteria</taxon>
        <taxon>Pseudomonadati</taxon>
        <taxon>Bacteroidota</taxon>
        <taxon>Flavobacteriia</taxon>
        <taxon>Flavobacteriales</taxon>
        <taxon>Crocinitomicaceae</taxon>
        <taxon>Brumimicrobium</taxon>
    </lineage>
</organism>
<dbReference type="EMBL" id="SETE01000002">
    <property type="protein sequence ID" value="RYM35189.1"/>
    <property type="molecule type" value="Genomic_DNA"/>
</dbReference>
<evidence type="ECO:0000256" key="7">
    <source>
        <dbReference type="ARBA" id="ARBA00023065"/>
    </source>
</evidence>
<dbReference type="PANTHER" id="PTHR43298:SF2">
    <property type="entry name" value="FMN_FAD EXPORTER YEEO-RELATED"/>
    <property type="match status" value="1"/>
</dbReference>
<dbReference type="AlphaFoldDB" id="A0A4Q4KSZ0"/>
<feature type="transmembrane region" description="Helical" evidence="10">
    <location>
        <begin position="20"/>
        <end position="53"/>
    </location>
</feature>
<feature type="transmembrane region" description="Helical" evidence="10">
    <location>
        <begin position="398"/>
        <end position="416"/>
    </location>
</feature>
<evidence type="ECO:0000256" key="2">
    <source>
        <dbReference type="ARBA" id="ARBA00022448"/>
    </source>
</evidence>
<dbReference type="Proteomes" id="UP000293952">
    <property type="component" value="Unassembled WGS sequence"/>
</dbReference>
<evidence type="ECO:0000256" key="6">
    <source>
        <dbReference type="ARBA" id="ARBA00022989"/>
    </source>
</evidence>
<evidence type="ECO:0000313" key="12">
    <source>
        <dbReference type="Proteomes" id="UP000293952"/>
    </source>
</evidence>
<evidence type="ECO:0000256" key="5">
    <source>
        <dbReference type="ARBA" id="ARBA00022692"/>
    </source>
</evidence>
<keyword evidence="2" id="KW-0813">Transport</keyword>
<keyword evidence="4" id="KW-1003">Cell membrane</keyword>
<feature type="transmembrane region" description="Helical" evidence="10">
    <location>
        <begin position="259"/>
        <end position="279"/>
    </location>
</feature>
<dbReference type="GO" id="GO:0005886">
    <property type="term" value="C:plasma membrane"/>
    <property type="evidence" value="ECO:0007669"/>
    <property type="project" value="UniProtKB-SubCell"/>
</dbReference>
<feature type="transmembrane region" description="Helical" evidence="10">
    <location>
        <begin position="140"/>
        <end position="163"/>
    </location>
</feature>
<evidence type="ECO:0000256" key="8">
    <source>
        <dbReference type="ARBA" id="ARBA00023136"/>
    </source>
</evidence>
<evidence type="ECO:0000256" key="3">
    <source>
        <dbReference type="ARBA" id="ARBA00022449"/>
    </source>
</evidence>
<evidence type="ECO:0000256" key="1">
    <source>
        <dbReference type="ARBA" id="ARBA00004651"/>
    </source>
</evidence>
<name>A0A4Q4KSZ0_9FLAO</name>
<gene>
    <name evidence="11" type="ORF">ERX46_05895</name>
</gene>
<keyword evidence="12" id="KW-1185">Reference proteome</keyword>